<dbReference type="InterPro" id="IPR019657">
    <property type="entry name" value="ComFB"/>
</dbReference>
<keyword evidence="2" id="KW-1185">Reference proteome</keyword>
<organism evidence="1 2">
    <name type="scientific">Metabacillus litoralis</name>
    <dbReference type="NCBI Taxonomy" id="152268"/>
    <lineage>
        <taxon>Bacteria</taxon>
        <taxon>Bacillati</taxon>
        <taxon>Bacillota</taxon>
        <taxon>Bacilli</taxon>
        <taxon>Bacillales</taxon>
        <taxon>Bacillaceae</taxon>
        <taxon>Metabacillus</taxon>
    </lineage>
</organism>
<dbReference type="EMBL" id="VOQF01000005">
    <property type="protein sequence ID" value="TXC90970.1"/>
    <property type="molecule type" value="Genomic_DNA"/>
</dbReference>
<protein>
    <submittedName>
        <fullName evidence="1">Competence protein ComFB</fullName>
    </submittedName>
</protein>
<dbReference type="Proteomes" id="UP000321363">
    <property type="component" value="Unassembled WGS sequence"/>
</dbReference>
<name>A0A5C6W221_9BACI</name>
<dbReference type="AlphaFoldDB" id="A0A5C6W221"/>
<dbReference type="Pfam" id="PF10719">
    <property type="entry name" value="ComFB"/>
    <property type="match status" value="1"/>
</dbReference>
<comment type="caution">
    <text evidence="1">The sequence shown here is derived from an EMBL/GenBank/DDBJ whole genome shotgun (WGS) entry which is preliminary data.</text>
</comment>
<proteinExistence type="predicted"/>
<sequence length="93" mass="10700">MVINAMERIMKDLLDEYKNRLQLSCTCDECLDDILALTLNKTHPRYVTDSDKIMYVKAEFVDKQNMTSLFVKLAECAKIVSDKPTCKMTTKGE</sequence>
<gene>
    <name evidence="1" type="ORF">FS935_08670</name>
</gene>
<dbReference type="OrthoDB" id="5616024at2"/>
<reference evidence="1 2" key="1">
    <citation type="journal article" date="2005" name="Int. J. Syst. Evol. Microbiol.">
        <title>Bacillus litoralis sp. nov., isolated from a tidal flat of the Yellow Sea in Korea.</title>
        <authorList>
            <person name="Yoon J.H."/>
            <person name="Oh T.K."/>
        </authorList>
    </citation>
    <scope>NUCLEOTIDE SEQUENCE [LARGE SCALE GENOMIC DNA]</scope>
    <source>
        <strain evidence="1 2">SW-211</strain>
    </source>
</reference>
<dbReference type="RefSeq" id="WP_146947607.1">
    <property type="nucleotide sequence ID" value="NZ_VOQF01000005.1"/>
</dbReference>
<evidence type="ECO:0000313" key="1">
    <source>
        <dbReference type="EMBL" id="TXC90970.1"/>
    </source>
</evidence>
<evidence type="ECO:0000313" key="2">
    <source>
        <dbReference type="Proteomes" id="UP000321363"/>
    </source>
</evidence>
<accession>A0A5C6W221</accession>